<dbReference type="RefSeq" id="WP_035900632.1">
    <property type="nucleotide sequence ID" value="NZ_JAAC01000115.1"/>
</dbReference>
<comment type="caution">
    <text evidence="1">The sequence shown here is derived from an EMBL/GenBank/DDBJ whole genome shotgun (WGS) entry which is preliminary data.</text>
</comment>
<dbReference type="AlphaFoldDB" id="A0AB73BVN7"/>
<sequence>MRKIVILCSLLFLVACGESKPKYKMYTPTDKYNMLMKVANENDTKLKTEIEKNIKLLKKAVENNDEKAKQELTEWQGLLLVTPAKIDI</sequence>
<gene>
    <name evidence="1" type="ORF">FUSO3_07290</name>
</gene>
<proteinExistence type="predicted"/>
<reference evidence="1 2" key="1">
    <citation type="submission" date="2014-01" db="EMBL/GenBank/DDBJ databases">
        <title>Comparative genomics of Fusobacterium necrophorum wild isolates.</title>
        <authorList>
            <person name="Kittichotirat W."/>
            <person name="Bumgarner R.E."/>
            <person name="Lawrence P."/>
        </authorList>
    </citation>
    <scope>NUCLEOTIDE SEQUENCE [LARGE SCALE GENOMIC DNA]</scope>
    <source>
        <strain evidence="1 2">BL</strain>
    </source>
</reference>
<dbReference type="Proteomes" id="UP000027473">
    <property type="component" value="Unassembled WGS sequence"/>
</dbReference>
<dbReference type="EMBL" id="JAAC01000115">
    <property type="protein sequence ID" value="KDE62670.1"/>
    <property type="molecule type" value="Genomic_DNA"/>
</dbReference>
<evidence type="ECO:0000313" key="2">
    <source>
        <dbReference type="Proteomes" id="UP000027473"/>
    </source>
</evidence>
<organism evidence="1 2">
    <name type="scientific">Fusobacterium necrophorum BL</name>
    <dbReference type="NCBI Taxonomy" id="1441732"/>
    <lineage>
        <taxon>Bacteria</taxon>
        <taxon>Fusobacteriati</taxon>
        <taxon>Fusobacteriota</taxon>
        <taxon>Fusobacteriia</taxon>
        <taxon>Fusobacteriales</taxon>
        <taxon>Fusobacteriaceae</taxon>
        <taxon>Fusobacterium</taxon>
    </lineage>
</organism>
<evidence type="ECO:0000313" key="1">
    <source>
        <dbReference type="EMBL" id="KDE62670.1"/>
    </source>
</evidence>
<accession>A0AB73BVN7</accession>
<dbReference type="PROSITE" id="PS51257">
    <property type="entry name" value="PROKAR_LIPOPROTEIN"/>
    <property type="match status" value="1"/>
</dbReference>
<name>A0AB73BVN7_9FUSO</name>
<protein>
    <recommendedName>
        <fullName evidence="3">Lipoprotein</fullName>
    </recommendedName>
</protein>
<evidence type="ECO:0008006" key="3">
    <source>
        <dbReference type="Google" id="ProtNLM"/>
    </source>
</evidence>